<dbReference type="Pfam" id="PF06152">
    <property type="entry name" value="Phage_min_cap2"/>
    <property type="match status" value="1"/>
</dbReference>
<comment type="caution">
    <text evidence="1">The sequence shown here is derived from an EMBL/GenBank/DDBJ whole genome shotgun (WGS) entry which is preliminary data.</text>
</comment>
<accession>A0ABW5XD67</accession>
<evidence type="ECO:0000313" key="1">
    <source>
        <dbReference type="EMBL" id="MFD2839339.1"/>
    </source>
</evidence>
<dbReference type="Proteomes" id="UP001597391">
    <property type="component" value="Unassembled WGS sequence"/>
</dbReference>
<dbReference type="InterPro" id="IPR009319">
    <property type="entry name" value="Phage_A118_VSP1"/>
</dbReference>
<protein>
    <submittedName>
        <fullName evidence="1">Phage minor capsid protein</fullName>
    </submittedName>
</protein>
<organism evidence="1 2">
    <name type="scientific">Populibacterium corticicola</name>
    <dbReference type="NCBI Taxonomy" id="1812826"/>
    <lineage>
        <taxon>Bacteria</taxon>
        <taxon>Bacillati</taxon>
        <taxon>Actinomycetota</taxon>
        <taxon>Actinomycetes</taxon>
        <taxon>Micrococcales</taxon>
        <taxon>Jonesiaceae</taxon>
        <taxon>Populibacterium</taxon>
    </lineage>
</organism>
<name>A0ABW5XD67_9MICO</name>
<proteinExistence type="predicted"/>
<dbReference type="EMBL" id="JBHUOP010000001">
    <property type="protein sequence ID" value="MFD2839339.1"/>
    <property type="molecule type" value="Genomic_DNA"/>
</dbReference>
<evidence type="ECO:0000313" key="2">
    <source>
        <dbReference type="Proteomes" id="UP001597391"/>
    </source>
</evidence>
<gene>
    <name evidence="1" type="ORF">ACFSYH_01975</name>
</gene>
<sequence length="507" mass="55726">MSAVDRDLIEQVLAIIRAAELAIFRRISQRLTPVEESTDWAVEKLAQLGILQREITSELNAMNADLAVAVRQAVTDAYTAGGAAINPSVPLIPSQPAALTALAHDIVGKTVALSPVVLRSTVDAYRQAASAHLGKLILSVQTRRETSQDILNTLLGQGVTGFTDKSGRNWRLDSYVEMATRSGLGNAYLNGRVDTLQAGGYDLVYVIPGPTACPSCDMWIGKILSLSGDTPSTDEIPVAASLAEARSSGHLFGPNCRCVLAAYQHGHTDLPTEHADPAGYIAEQKQRRLERAVRDAKREEALALTPAAKRAAHRAVMDRQAAVRAHIADNPVLKRQYAREQLAITPERPRAVVPPYTDREAWKKRQQAITSVDFHGEVLEPHEVRFVERMQARGERLTWIPRPPATTGGFASSNDFIWDSHEALVMELKGTKPKYQSVKNNIRTAVLKAQKHSVVKENFIIDIGDETLPDKVRGQLADYNRLVETAQIKSLWVLSEDGTKLEQITLR</sequence>
<dbReference type="RefSeq" id="WP_377464793.1">
    <property type="nucleotide sequence ID" value="NZ_JBHUOP010000001.1"/>
</dbReference>
<reference evidence="2" key="1">
    <citation type="journal article" date="2019" name="Int. J. Syst. Evol. Microbiol.">
        <title>The Global Catalogue of Microorganisms (GCM) 10K type strain sequencing project: providing services to taxonomists for standard genome sequencing and annotation.</title>
        <authorList>
            <consortium name="The Broad Institute Genomics Platform"/>
            <consortium name="The Broad Institute Genome Sequencing Center for Infectious Disease"/>
            <person name="Wu L."/>
            <person name="Ma J."/>
        </authorList>
    </citation>
    <scope>NUCLEOTIDE SEQUENCE [LARGE SCALE GENOMIC DNA]</scope>
    <source>
        <strain evidence="2">KCTC 33576</strain>
    </source>
</reference>
<keyword evidence="2" id="KW-1185">Reference proteome</keyword>